<protein>
    <submittedName>
        <fullName evidence="1">Uncharacterized protein</fullName>
    </submittedName>
</protein>
<keyword evidence="2" id="KW-1185">Reference proteome</keyword>
<dbReference type="Proteomes" id="UP000821845">
    <property type="component" value="Chromosome 5"/>
</dbReference>
<accession>A0ACB7S4B0</accession>
<reference evidence="1" key="1">
    <citation type="submission" date="2020-05" db="EMBL/GenBank/DDBJ databases">
        <title>Large-scale comparative analyses of tick genomes elucidate their genetic diversity and vector capacities.</title>
        <authorList>
            <person name="Jia N."/>
            <person name="Wang J."/>
            <person name="Shi W."/>
            <person name="Du L."/>
            <person name="Sun Y."/>
            <person name="Zhan W."/>
            <person name="Jiang J."/>
            <person name="Wang Q."/>
            <person name="Zhang B."/>
            <person name="Ji P."/>
            <person name="Sakyi L.B."/>
            <person name="Cui X."/>
            <person name="Yuan T."/>
            <person name="Jiang B."/>
            <person name="Yang W."/>
            <person name="Lam T.T.-Y."/>
            <person name="Chang Q."/>
            <person name="Ding S."/>
            <person name="Wang X."/>
            <person name="Zhu J."/>
            <person name="Ruan X."/>
            <person name="Zhao L."/>
            <person name="Wei J."/>
            <person name="Que T."/>
            <person name="Du C."/>
            <person name="Cheng J."/>
            <person name="Dai P."/>
            <person name="Han X."/>
            <person name="Huang E."/>
            <person name="Gao Y."/>
            <person name="Liu J."/>
            <person name="Shao H."/>
            <person name="Ye R."/>
            <person name="Li L."/>
            <person name="Wei W."/>
            <person name="Wang X."/>
            <person name="Wang C."/>
            <person name="Yang T."/>
            <person name="Huo Q."/>
            <person name="Li W."/>
            <person name="Guo W."/>
            <person name="Chen H."/>
            <person name="Zhou L."/>
            <person name="Ni X."/>
            <person name="Tian J."/>
            <person name="Zhou Y."/>
            <person name="Sheng Y."/>
            <person name="Liu T."/>
            <person name="Pan Y."/>
            <person name="Xia L."/>
            <person name="Li J."/>
            <person name="Zhao F."/>
            <person name="Cao W."/>
        </authorList>
    </citation>
    <scope>NUCLEOTIDE SEQUENCE</scope>
    <source>
        <strain evidence="1">Hyas-2018</strain>
    </source>
</reference>
<gene>
    <name evidence="1" type="ORF">HPB50_005848</name>
</gene>
<proteinExistence type="predicted"/>
<dbReference type="EMBL" id="CM023485">
    <property type="protein sequence ID" value="KAH6929761.1"/>
    <property type="molecule type" value="Genomic_DNA"/>
</dbReference>
<sequence>MNAGILLLLLPVLQVLSPALAEATPDRAVVADVGGSDQLRLVHVAVLFRHGERASLTTFPGDPNQHYVWPMGRGQLTNRGRQTMWALGKWLRARYAHFLTNDVREVSARSSPVPRCFDSVALLLYGLYPAVDKERQWKHGQDWQPVPIMSPPDGTDKYAALCLPRFLDSLKALYAAEVPCSFAVEPSTRPSSSRAETEPTTPRSFATAGNILDYVASVATVTDEPGVARFAATARIVDALFVNLENGLPLPEWGTKHIRQLFWLNEKLVELIGMYQKDNMAGALLRDFVESMKRGHAGGGVMLTQGKDDTNRGPKMTLYSYHDMNVAGVILGMNGTLSRRPPYGAAVILEVFARSGASETADEKFVRILYKGSDDLVTSIPVEECADPCPLQKLDEVLQRKFKPVTRTQCGWSEHQPFV</sequence>
<name>A0ACB7S4B0_HYAAI</name>
<organism evidence="1 2">
    <name type="scientific">Hyalomma asiaticum</name>
    <name type="common">Tick</name>
    <dbReference type="NCBI Taxonomy" id="266040"/>
    <lineage>
        <taxon>Eukaryota</taxon>
        <taxon>Metazoa</taxon>
        <taxon>Ecdysozoa</taxon>
        <taxon>Arthropoda</taxon>
        <taxon>Chelicerata</taxon>
        <taxon>Arachnida</taxon>
        <taxon>Acari</taxon>
        <taxon>Parasitiformes</taxon>
        <taxon>Ixodida</taxon>
        <taxon>Ixodoidea</taxon>
        <taxon>Ixodidae</taxon>
        <taxon>Hyalomminae</taxon>
        <taxon>Hyalomma</taxon>
    </lineage>
</organism>
<evidence type="ECO:0000313" key="2">
    <source>
        <dbReference type="Proteomes" id="UP000821845"/>
    </source>
</evidence>
<evidence type="ECO:0000313" key="1">
    <source>
        <dbReference type="EMBL" id="KAH6929761.1"/>
    </source>
</evidence>
<comment type="caution">
    <text evidence="1">The sequence shown here is derived from an EMBL/GenBank/DDBJ whole genome shotgun (WGS) entry which is preliminary data.</text>
</comment>